<comment type="caution">
    <text evidence="3">The sequence shown here is derived from an EMBL/GenBank/DDBJ whole genome shotgun (WGS) entry which is preliminary data.</text>
</comment>
<dbReference type="InterPro" id="IPR038461">
    <property type="entry name" value="Schlafen_AlbA_2_dom_sf"/>
</dbReference>
<accession>A0ABP8V4D1</accession>
<evidence type="ECO:0000313" key="3">
    <source>
        <dbReference type="EMBL" id="GAA4649925.1"/>
    </source>
</evidence>
<dbReference type="EMBL" id="BAABFL010000337">
    <property type="protein sequence ID" value="GAA4649925.1"/>
    <property type="molecule type" value="Genomic_DNA"/>
</dbReference>
<dbReference type="Pfam" id="PF03235">
    <property type="entry name" value="GmrSD_N"/>
    <property type="match status" value="1"/>
</dbReference>
<keyword evidence="4" id="KW-1185">Reference proteome</keyword>
<feature type="domain" description="Schlafen AlbA-2" evidence="2">
    <location>
        <begin position="382"/>
        <end position="520"/>
    </location>
</feature>
<name>A0ABP8V4D1_9GAMM</name>
<evidence type="ECO:0000259" key="1">
    <source>
        <dbReference type="Pfam" id="PF03235"/>
    </source>
</evidence>
<reference evidence="4" key="1">
    <citation type="journal article" date="2019" name="Int. J. Syst. Evol. Microbiol.">
        <title>The Global Catalogue of Microorganisms (GCM) 10K type strain sequencing project: providing services to taxonomists for standard genome sequencing and annotation.</title>
        <authorList>
            <consortium name="The Broad Institute Genomics Platform"/>
            <consortium name="The Broad Institute Genome Sequencing Center for Infectious Disease"/>
            <person name="Wu L."/>
            <person name="Ma J."/>
        </authorList>
    </citation>
    <scope>NUCLEOTIDE SEQUENCE [LARGE SCALE GENOMIC DNA]</scope>
    <source>
        <strain evidence="4">JCM 17805</strain>
    </source>
</reference>
<dbReference type="Proteomes" id="UP001500604">
    <property type="component" value="Unassembled WGS sequence"/>
</dbReference>
<dbReference type="InterPro" id="IPR007421">
    <property type="entry name" value="Schlafen_AlbA_2_dom"/>
</dbReference>
<organism evidence="3 4">
    <name type="scientific">Kistimonas scapharcae</name>
    <dbReference type="NCBI Taxonomy" id="1036133"/>
    <lineage>
        <taxon>Bacteria</taxon>
        <taxon>Pseudomonadati</taxon>
        <taxon>Pseudomonadota</taxon>
        <taxon>Gammaproteobacteria</taxon>
        <taxon>Oceanospirillales</taxon>
        <taxon>Endozoicomonadaceae</taxon>
        <taxon>Kistimonas</taxon>
    </lineage>
</organism>
<protein>
    <submittedName>
        <fullName evidence="3">DUF262 domain-containing protein</fullName>
    </submittedName>
</protein>
<sequence length="542" mass="61866">MIIAANHNKPGKESAFEILDGMQRLNAIISFIEGEFSVGSKYFDLESVAQTKAKLTANELKQKTPVLEVDKCSRILDYPVPFSVCDDNDPEKVDESFRRINTGGRTLSKQDVRQAGALGLIPDLIREAAVYIRKDSSHSNVLDLRNMKNISLSNRGLKYGVNLLDVFWARHGIITYENIRKSRDEELIAHLISYIADSKQSQTTSKYLDSIYDSESTEHKELYKAINKIGYESLYKQFCFVFDELEKTLNSNNAKFKNLIFNNRATKAPNVFQVIYIAFFKGLISNNLKIANYRNLCEALSNTYNNHLKTLDSESKWSSGDREILSDAVYGVIKKHFTTKSGSDRHLSSWVESLENILNESKTEQTCYDFKIGLHQISDGSGNFGVKTLSKIIKTLTAMLNSKSGDCYVIVGVADKAEDAISHNKHYDSEHIEYNNFCITGIDAEAIKYHGSIDKYEQKILQLIDQEPISESLKRRIKSNLVTFTYNGKEILLFKASRSDNPERYEGDIFVRNLSHIEKIERENEFPFYNQFMEESSLAQRM</sequence>
<dbReference type="Gene3D" id="3.30.950.30">
    <property type="entry name" value="Schlafen, AAA domain"/>
    <property type="match status" value="1"/>
</dbReference>
<dbReference type="InterPro" id="IPR004919">
    <property type="entry name" value="GmrSD_N"/>
</dbReference>
<evidence type="ECO:0000259" key="2">
    <source>
        <dbReference type="Pfam" id="PF04326"/>
    </source>
</evidence>
<feature type="domain" description="GmrSD restriction endonucleases N-terminal" evidence="1">
    <location>
        <begin position="10"/>
        <end position="115"/>
    </location>
</feature>
<proteinExistence type="predicted"/>
<evidence type="ECO:0000313" key="4">
    <source>
        <dbReference type="Proteomes" id="UP001500604"/>
    </source>
</evidence>
<dbReference type="Pfam" id="PF04326">
    <property type="entry name" value="SLFN_AlbA_2"/>
    <property type="match status" value="1"/>
</dbReference>
<gene>
    <name evidence="3" type="ORF">GCM10023116_22070</name>
</gene>